<evidence type="ECO:0000256" key="1">
    <source>
        <dbReference type="SAM" id="MobiDB-lite"/>
    </source>
</evidence>
<evidence type="ECO:0000313" key="3">
    <source>
        <dbReference type="EMBL" id="MFC5296751.1"/>
    </source>
</evidence>
<name>A0ABW0FDY0_9MICO</name>
<dbReference type="Pfam" id="PF09723">
    <property type="entry name" value="Zn_ribbon_8"/>
    <property type="match status" value="1"/>
</dbReference>
<evidence type="ECO:0000259" key="2">
    <source>
        <dbReference type="SMART" id="SM00834"/>
    </source>
</evidence>
<dbReference type="RefSeq" id="WP_193116160.1">
    <property type="nucleotide sequence ID" value="NZ_BAAAIR010000046.1"/>
</dbReference>
<dbReference type="SMART" id="SM00834">
    <property type="entry name" value="CxxC_CXXC_SSSS"/>
    <property type="match status" value="1"/>
</dbReference>
<sequence length="95" mass="10211">MPLYEFRCENSHLHELLLSMTAADRSAPCPECGGAATRLISSPALGHLGSARAQLIDRTESSAHAPTVVDQVPGRGAPRPARTTHDPRHARLPRP</sequence>
<keyword evidence="4" id="KW-1185">Reference proteome</keyword>
<reference evidence="4" key="1">
    <citation type="journal article" date="2019" name="Int. J. Syst. Evol. Microbiol.">
        <title>The Global Catalogue of Microorganisms (GCM) 10K type strain sequencing project: providing services to taxonomists for standard genome sequencing and annotation.</title>
        <authorList>
            <consortium name="The Broad Institute Genomics Platform"/>
            <consortium name="The Broad Institute Genome Sequencing Center for Infectious Disease"/>
            <person name="Wu L."/>
            <person name="Ma J."/>
        </authorList>
    </citation>
    <scope>NUCLEOTIDE SEQUENCE [LARGE SCALE GENOMIC DNA]</scope>
    <source>
        <strain evidence="4">CGMCC 1.16455</strain>
    </source>
</reference>
<feature type="region of interest" description="Disordered" evidence="1">
    <location>
        <begin position="56"/>
        <end position="95"/>
    </location>
</feature>
<dbReference type="NCBIfam" id="TIGR02605">
    <property type="entry name" value="CxxC_CxxC_SSSS"/>
    <property type="match status" value="1"/>
</dbReference>
<dbReference type="Proteomes" id="UP001595937">
    <property type="component" value="Unassembled WGS sequence"/>
</dbReference>
<protein>
    <submittedName>
        <fullName evidence="3">FmdB family zinc ribbon protein</fullName>
    </submittedName>
</protein>
<organism evidence="3 4">
    <name type="scientific">Brachybacterium tyrofermentans</name>
    <dbReference type="NCBI Taxonomy" id="47848"/>
    <lineage>
        <taxon>Bacteria</taxon>
        <taxon>Bacillati</taxon>
        <taxon>Actinomycetota</taxon>
        <taxon>Actinomycetes</taxon>
        <taxon>Micrococcales</taxon>
        <taxon>Dermabacteraceae</taxon>
        <taxon>Brachybacterium</taxon>
    </lineage>
</organism>
<comment type="caution">
    <text evidence="3">The sequence shown here is derived from an EMBL/GenBank/DDBJ whole genome shotgun (WGS) entry which is preliminary data.</text>
</comment>
<dbReference type="EMBL" id="JBHSLN010000012">
    <property type="protein sequence ID" value="MFC5296751.1"/>
    <property type="molecule type" value="Genomic_DNA"/>
</dbReference>
<dbReference type="InterPro" id="IPR013429">
    <property type="entry name" value="Regulatory_FmdB_Zinc_ribbon"/>
</dbReference>
<feature type="domain" description="Putative regulatory protein FmdB zinc ribbon" evidence="2">
    <location>
        <begin position="1"/>
        <end position="41"/>
    </location>
</feature>
<accession>A0ABW0FDY0</accession>
<proteinExistence type="predicted"/>
<dbReference type="GeneID" id="303298629"/>
<evidence type="ECO:0000313" key="4">
    <source>
        <dbReference type="Proteomes" id="UP001595937"/>
    </source>
</evidence>
<gene>
    <name evidence="3" type="ORF">ACFPK8_04445</name>
</gene>